<dbReference type="Proteomes" id="UP001595999">
    <property type="component" value="Unassembled WGS sequence"/>
</dbReference>
<gene>
    <name evidence="1" type="ORF">ACFO0R_10740</name>
</gene>
<protein>
    <submittedName>
        <fullName evidence="1">Uncharacterized protein</fullName>
    </submittedName>
</protein>
<reference evidence="2" key="1">
    <citation type="journal article" date="2019" name="Int. J. Syst. Evol. Microbiol.">
        <title>The Global Catalogue of Microorganisms (GCM) 10K type strain sequencing project: providing services to taxonomists for standard genome sequencing and annotation.</title>
        <authorList>
            <consortium name="The Broad Institute Genomics Platform"/>
            <consortium name="The Broad Institute Genome Sequencing Center for Infectious Disease"/>
            <person name="Wu L."/>
            <person name="Ma J."/>
        </authorList>
    </citation>
    <scope>NUCLEOTIDE SEQUENCE [LARGE SCALE GENOMIC DNA]</scope>
    <source>
        <strain evidence="2">CGMCC 4.7608</strain>
    </source>
</reference>
<keyword evidence="2" id="KW-1185">Reference proteome</keyword>
<proteinExistence type="predicted"/>
<comment type="caution">
    <text evidence="1">The sequence shown here is derived from an EMBL/GenBank/DDBJ whole genome shotgun (WGS) entry which is preliminary data.</text>
</comment>
<sequence length="121" mass="13752">MSKVKILSLRAHYRERDRREAGLPFVGPAPDRNYPHYWRVPQCRTFPEAFDLGERYGAALLQLFHDYPDHAGNGLLGRIVRDMDLLDFSLQRGLPLGVFHHLEVMMSAGQQEQGAEAPPPA</sequence>
<accession>A0ABV8ZV67</accession>
<evidence type="ECO:0000313" key="1">
    <source>
        <dbReference type="EMBL" id="MFC4490098.1"/>
    </source>
</evidence>
<organism evidence="1 2">
    <name type="scientific">Chromobacterium aquaticum</name>
    <dbReference type="NCBI Taxonomy" id="467180"/>
    <lineage>
        <taxon>Bacteria</taxon>
        <taxon>Pseudomonadati</taxon>
        <taxon>Pseudomonadota</taxon>
        <taxon>Betaproteobacteria</taxon>
        <taxon>Neisseriales</taxon>
        <taxon>Chromobacteriaceae</taxon>
        <taxon>Chromobacterium</taxon>
    </lineage>
</organism>
<name>A0ABV8ZV67_9NEIS</name>
<evidence type="ECO:0000313" key="2">
    <source>
        <dbReference type="Proteomes" id="UP001595999"/>
    </source>
</evidence>
<dbReference type="RefSeq" id="WP_231462794.1">
    <property type="nucleotide sequence ID" value="NZ_JAJOHW010000085.1"/>
</dbReference>
<dbReference type="EMBL" id="JBHSEK010000005">
    <property type="protein sequence ID" value="MFC4490098.1"/>
    <property type="molecule type" value="Genomic_DNA"/>
</dbReference>